<reference evidence="8" key="2">
    <citation type="journal article" date="2013" name="PLoS Genet.">
        <title>Comparative genome structure, secondary metabolite, and effector coding capacity across Cochliobolus pathogens.</title>
        <authorList>
            <person name="Condon B.J."/>
            <person name="Leng Y."/>
            <person name="Wu D."/>
            <person name="Bushley K.E."/>
            <person name="Ohm R.A."/>
            <person name="Otillar R."/>
            <person name="Martin J."/>
            <person name="Schackwitz W."/>
            <person name="Grimwood J."/>
            <person name="MohdZainudin N."/>
            <person name="Xue C."/>
            <person name="Wang R."/>
            <person name="Manning V.A."/>
            <person name="Dhillon B."/>
            <person name="Tu Z.J."/>
            <person name="Steffenson B.J."/>
            <person name="Salamov A."/>
            <person name="Sun H."/>
            <person name="Lowry S."/>
            <person name="LaButti K."/>
            <person name="Han J."/>
            <person name="Copeland A."/>
            <person name="Lindquist E."/>
            <person name="Barry K."/>
            <person name="Schmutz J."/>
            <person name="Baker S.E."/>
            <person name="Ciuffetti L.M."/>
            <person name="Grigoriev I.V."/>
            <person name="Zhong S."/>
            <person name="Turgeon B.G."/>
        </authorList>
    </citation>
    <scope>NUCLEOTIDE SEQUENCE [LARGE SCALE GENOMIC DNA]</scope>
    <source>
        <strain evidence="8">C4 / ATCC 48331 / race T</strain>
    </source>
</reference>
<evidence type="ECO:0000256" key="6">
    <source>
        <dbReference type="RuleBase" id="RU000461"/>
    </source>
</evidence>
<evidence type="ECO:0000256" key="1">
    <source>
        <dbReference type="ARBA" id="ARBA00001971"/>
    </source>
</evidence>
<comment type="cofactor">
    <cofactor evidence="1 5">
        <name>heme</name>
        <dbReference type="ChEBI" id="CHEBI:30413"/>
    </cofactor>
</comment>
<dbReference type="PRINTS" id="PR00385">
    <property type="entry name" value="P450"/>
</dbReference>
<gene>
    <name evidence="7" type="ORF">COCC4DRAFT_66274</name>
</gene>
<keyword evidence="4 5" id="KW-0408">Iron</keyword>
<evidence type="ECO:0000256" key="4">
    <source>
        <dbReference type="ARBA" id="ARBA00023004"/>
    </source>
</evidence>
<keyword evidence="6" id="KW-0560">Oxidoreductase</keyword>
<dbReference type="GO" id="GO:0004497">
    <property type="term" value="F:monooxygenase activity"/>
    <property type="evidence" value="ECO:0007669"/>
    <property type="project" value="UniProtKB-KW"/>
</dbReference>
<dbReference type="GO" id="GO:0020037">
    <property type="term" value="F:heme binding"/>
    <property type="evidence" value="ECO:0007669"/>
    <property type="project" value="InterPro"/>
</dbReference>
<sequence length="467" mass="52720">MIEKLVSGAIAMLTVLYTLCCCLLPKPITGIPYNKEAIWSLLGDSPGNIFGWIIHQSRRHGPIFQLWLGPCQKPTVIITDFREAQDILMRRKELEGASVFGSVLGGEARSFHITMSTGPRWKARRRLLQDLMAPKSLHKVAIPNIYRSATLLLDLWKNKAEAVHFPIATVHPALDAVLHTIDNVQLVAATGFPRLAWLIFELLPHIRRRRKVRDELIVNQVLHALDRFNTLSKQHDDDTHVSNYSLATRCTYIIGFVVAGHDKTSTTMRWIFKFISDNPDVQKKLFESLRSFHAAAVTEDHLPTHSEICNASIPYLDAVVEESLPLSHTAIFQDRECTEDAIILGHYIPKGPSFTEPGLDIEESIRSPTCQAAAQEYGFRAWDEKGMDEFYPERWLMLDDNGRAEFNSVVGPTLPFSLGLRGCFGRKLACLELKMLTTLLVWNFELQCSPEGLSSYESLEGLTRKPS</sequence>
<keyword evidence="5 6" id="KW-0349">Heme</keyword>
<evidence type="ECO:0000256" key="3">
    <source>
        <dbReference type="ARBA" id="ARBA00022723"/>
    </source>
</evidence>
<evidence type="ECO:0000313" key="7">
    <source>
        <dbReference type="EMBL" id="ENH99545.1"/>
    </source>
</evidence>
<dbReference type="OrthoDB" id="1470350at2759"/>
<accession>N4WYW7</accession>
<dbReference type="Gene3D" id="1.10.630.10">
    <property type="entry name" value="Cytochrome P450"/>
    <property type="match status" value="1"/>
</dbReference>
<dbReference type="InterPro" id="IPR002401">
    <property type="entry name" value="Cyt_P450_E_grp-I"/>
</dbReference>
<dbReference type="EMBL" id="KB733484">
    <property type="protein sequence ID" value="ENH99545.1"/>
    <property type="molecule type" value="Genomic_DNA"/>
</dbReference>
<dbReference type="AlphaFoldDB" id="N4WYW7"/>
<keyword evidence="8" id="KW-1185">Reference proteome</keyword>
<dbReference type="PRINTS" id="PR00463">
    <property type="entry name" value="EP450I"/>
</dbReference>
<organism evidence="7 8">
    <name type="scientific">Cochliobolus heterostrophus (strain C4 / ATCC 48331 / race T)</name>
    <name type="common">Southern corn leaf blight fungus</name>
    <name type="synonym">Bipolaris maydis</name>
    <dbReference type="NCBI Taxonomy" id="665024"/>
    <lineage>
        <taxon>Eukaryota</taxon>
        <taxon>Fungi</taxon>
        <taxon>Dikarya</taxon>
        <taxon>Ascomycota</taxon>
        <taxon>Pezizomycotina</taxon>
        <taxon>Dothideomycetes</taxon>
        <taxon>Pleosporomycetidae</taxon>
        <taxon>Pleosporales</taxon>
        <taxon>Pleosporineae</taxon>
        <taxon>Pleosporaceae</taxon>
        <taxon>Bipolaris</taxon>
    </lineage>
</organism>
<protein>
    <recommendedName>
        <fullName evidence="9">Cytochrome P450</fullName>
    </recommendedName>
</protein>
<evidence type="ECO:0000256" key="5">
    <source>
        <dbReference type="PIRSR" id="PIRSR602401-1"/>
    </source>
</evidence>
<dbReference type="SUPFAM" id="SSF48264">
    <property type="entry name" value="Cytochrome P450"/>
    <property type="match status" value="1"/>
</dbReference>
<evidence type="ECO:0000256" key="2">
    <source>
        <dbReference type="ARBA" id="ARBA00010617"/>
    </source>
</evidence>
<comment type="similarity">
    <text evidence="2 6">Belongs to the cytochrome P450 family.</text>
</comment>
<keyword evidence="3 5" id="KW-0479">Metal-binding</keyword>
<dbReference type="InterPro" id="IPR017972">
    <property type="entry name" value="Cyt_P450_CS"/>
</dbReference>
<dbReference type="RefSeq" id="XP_014073476.1">
    <property type="nucleotide sequence ID" value="XM_014218001.1"/>
</dbReference>
<dbReference type="InterPro" id="IPR050121">
    <property type="entry name" value="Cytochrome_P450_monoxygenase"/>
</dbReference>
<dbReference type="GO" id="GO:0016705">
    <property type="term" value="F:oxidoreductase activity, acting on paired donors, with incorporation or reduction of molecular oxygen"/>
    <property type="evidence" value="ECO:0007669"/>
    <property type="project" value="InterPro"/>
</dbReference>
<dbReference type="InterPro" id="IPR001128">
    <property type="entry name" value="Cyt_P450"/>
</dbReference>
<dbReference type="PANTHER" id="PTHR24305:SF166">
    <property type="entry name" value="CYTOCHROME P450 12A4, MITOCHONDRIAL-RELATED"/>
    <property type="match status" value="1"/>
</dbReference>
<evidence type="ECO:0008006" key="9">
    <source>
        <dbReference type="Google" id="ProtNLM"/>
    </source>
</evidence>
<dbReference type="Proteomes" id="UP000012338">
    <property type="component" value="Unassembled WGS sequence"/>
</dbReference>
<dbReference type="PROSITE" id="PS00086">
    <property type="entry name" value="CYTOCHROME_P450"/>
    <property type="match status" value="1"/>
</dbReference>
<reference evidence="7 8" key="1">
    <citation type="journal article" date="2012" name="PLoS Pathog.">
        <title>Diverse lifestyles and strategies of plant pathogenesis encoded in the genomes of eighteen Dothideomycetes fungi.</title>
        <authorList>
            <person name="Ohm R.A."/>
            <person name="Feau N."/>
            <person name="Henrissat B."/>
            <person name="Schoch C.L."/>
            <person name="Horwitz B.A."/>
            <person name="Barry K.W."/>
            <person name="Condon B.J."/>
            <person name="Copeland A.C."/>
            <person name="Dhillon B."/>
            <person name="Glaser F."/>
            <person name="Hesse C.N."/>
            <person name="Kosti I."/>
            <person name="LaButti K."/>
            <person name="Lindquist E.A."/>
            <person name="Lucas S."/>
            <person name="Salamov A.A."/>
            <person name="Bradshaw R.E."/>
            <person name="Ciuffetti L."/>
            <person name="Hamelin R.C."/>
            <person name="Kema G.H.J."/>
            <person name="Lawrence C."/>
            <person name="Scott J.A."/>
            <person name="Spatafora J.W."/>
            <person name="Turgeon B.G."/>
            <person name="de Wit P.J.G.M."/>
            <person name="Zhong S."/>
            <person name="Goodwin S.B."/>
            <person name="Grigoriev I.V."/>
        </authorList>
    </citation>
    <scope>NUCLEOTIDE SEQUENCE [LARGE SCALE GENOMIC DNA]</scope>
    <source>
        <strain evidence="8">C4 / ATCC 48331 / race T</strain>
    </source>
</reference>
<dbReference type="InterPro" id="IPR036396">
    <property type="entry name" value="Cyt_P450_sf"/>
</dbReference>
<dbReference type="GO" id="GO:0005506">
    <property type="term" value="F:iron ion binding"/>
    <property type="evidence" value="ECO:0007669"/>
    <property type="project" value="InterPro"/>
</dbReference>
<feature type="binding site" description="axial binding residue" evidence="5">
    <location>
        <position position="423"/>
    </location>
    <ligand>
        <name>heme</name>
        <dbReference type="ChEBI" id="CHEBI:30413"/>
    </ligand>
    <ligandPart>
        <name>Fe</name>
        <dbReference type="ChEBI" id="CHEBI:18248"/>
    </ligandPart>
</feature>
<dbReference type="PANTHER" id="PTHR24305">
    <property type="entry name" value="CYTOCHROME P450"/>
    <property type="match status" value="1"/>
</dbReference>
<proteinExistence type="inferred from homology"/>
<dbReference type="GeneID" id="25847115"/>
<dbReference type="HOGENOM" id="CLU_025001_2_0_1"/>
<evidence type="ECO:0000313" key="8">
    <source>
        <dbReference type="Proteomes" id="UP000012338"/>
    </source>
</evidence>
<name>N4WYW7_COCH4</name>
<dbReference type="Pfam" id="PF00067">
    <property type="entry name" value="p450"/>
    <property type="match status" value="3"/>
</dbReference>
<keyword evidence="6" id="KW-0503">Monooxygenase</keyword>